<evidence type="ECO:0000259" key="9">
    <source>
        <dbReference type="PROSITE" id="PS50850"/>
    </source>
</evidence>
<dbReference type="InterPro" id="IPR011701">
    <property type="entry name" value="MFS"/>
</dbReference>
<sequence length="451" mass="46790">MAADRPERRAWWIWSAAVLAYLAAVFHRGSLGVAGPLALERFDVGPAALSAFTVLQVGIYAGMQIPTGLLADRFGPGRVITAAVLLLGSGQLLFAVAASYPLALVARAVLGVGDALMFVSLLRLVATRFSARNYALVATMSSALGALGGVAATFPLARALDDLGWTTTFLLAGAVTAGYAAVTAAFVRDAAPPSGGRDGAAATLRKVRAAWAIPGTRLALWVHFCTMFTSGALSLLWGFPYLVEGLGIAPGVASVVLSLLIVGQVVGGPVVGALIGRRPAWRVPLVVGYLLVNGLSWVVLLAWPAGNPPLAVVVVAFLVFAFGGPASTVAFALARDYNPMSQVGTATGVANAGGHSATALGVLLVGLLLDAVQGLHPADGYRIAMLALPAMLVVGLWRTLVWWRRARALVLDAQDRGDDVPVSLRRRRWDLVAAYSSTTGSRSTPRSTVPG</sequence>
<name>A0ABN3VCL4_9PSEU</name>
<feature type="transmembrane region" description="Helical" evidence="8">
    <location>
        <begin position="381"/>
        <end position="401"/>
    </location>
</feature>
<feature type="transmembrane region" description="Helical" evidence="8">
    <location>
        <begin position="310"/>
        <end position="334"/>
    </location>
</feature>
<evidence type="ECO:0000256" key="2">
    <source>
        <dbReference type="ARBA" id="ARBA00008335"/>
    </source>
</evidence>
<dbReference type="PROSITE" id="PS50850">
    <property type="entry name" value="MFS"/>
    <property type="match status" value="1"/>
</dbReference>
<dbReference type="PANTHER" id="PTHR43271">
    <property type="entry name" value="BLL2771 PROTEIN"/>
    <property type="match status" value="1"/>
</dbReference>
<keyword evidence="11" id="KW-1185">Reference proteome</keyword>
<evidence type="ECO:0000256" key="4">
    <source>
        <dbReference type="ARBA" id="ARBA00022475"/>
    </source>
</evidence>
<dbReference type="Proteomes" id="UP001500979">
    <property type="component" value="Unassembled WGS sequence"/>
</dbReference>
<dbReference type="InterPro" id="IPR036259">
    <property type="entry name" value="MFS_trans_sf"/>
</dbReference>
<feature type="transmembrane region" description="Helical" evidence="8">
    <location>
        <begin position="134"/>
        <end position="157"/>
    </location>
</feature>
<feature type="transmembrane region" description="Helical" evidence="8">
    <location>
        <begin position="44"/>
        <end position="63"/>
    </location>
</feature>
<dbReference type="EMBL" id="BAAAUX010000011">
    <property type="protein sequence ID" value="GAA2788888.1"/>
    <property type="molecule type" value="Genomic_DNA"/>
</dbReference>
<feature type="transmembrane region" description="Helical" evidence="8">
    <location>
        <begin position="75"/>
        <end position="98"/>
    </location>
</feature>
<accession>A0ABN3VCL4</accession>
<organism evidence="10 11">
    <name type="scientific">Saccharopolyspora taberi</name>
    <dbReference type="NCBI Taxonomy" id="60895"/>
    <lineage>
        <taxon>Bacteria</taxon>
        <taxon>Bacillati</taxon>
        <taxon>Actinomycetota</taxon>
        <taxon>Actinomycetes</taxon>
        <taxon>Pseudonocardiales</taxon>
        <taxon>Pseudonocardiaceae</taxon>
        <taxon>Saccharopolyspora</taxon>
    </lineage>
</organism>
<comment type="similarity">
    <text evidence="2">Belongs to the major facilitator superfamily.</text>
</comment>
<keyword evidence="6 8" id="KW-1133">Transmembrane helix</keyword>
<evidence type="ECO:0000256" key="8">
    <source>
        <dbReference type="SAM" id="Phobius"/>
    </source>
</evidence>
<feature type="transmembrane region" description="Helical" evidence="8">
    <location>
        <begin position="104"/>
        <end position="122"/>
    </location>
</feature>
<protein>
    <submittedName>
        <fullName evidence="10">MFS transporter</fullName>
    </submittedName>
</protein>
<feature type="transmembrane region" description="Helical" evidence="8">
    <location>
        <begin position="283"/>
        <end position="304"/>
    </location>
</feature>
<dbReference type="Pfam" id="PF07690">
    <property type="entry name" value="MFS_1"/>
    <property type="match status" value="1"/>
</dbReference>
<dbReference type="Gene3D" id="1.20.1250.20">
    <property type="entry name" value="MFS general substrate transporter like domains"/>
    <property type="match status" value="2"/>
</dbReference>
<dbReference type="CDD" id="cd06174">
    <property type="entry name" value="MFS"/>
    <property type="match status" value="1"/>
</dbReference>
<dbReference type="SUPFAM" id="SSF103473">
    <property type="entry name" value="MFS general substrate transporter"/>
    <property type="match status" value="1"/>
</dbReference>
<comment type="caution">
    <text evidence="10">The sequence shown here is derived from an EMBL/GenBank/DDBJ whole genome shotgun (WGS) entry which is preliminary data.</text>
</comment>
<evidence type="ECO:0000256" key="5">
    <source>
        <dbReference type="ARBA" id="ARBA00022692"/>
    </source>
</evidence>
<dbReference type="RefSeq" id="WP_344679695.1">
    <property type="nucleotide sequence ID" value="NZ_BAAAUX010000011.1"/>
</dbReference>
<dbReference type="InterPro" id="IPR020846">
    <property type="entry name" value="MFS_dom"/>
</dbReference>
<feature type="domain" description="Major facilitator superfamily (MFS) profile" evidence="9">
    <location>
        <begin position="13"/>
        <end position="407"/>
    </location>
</feature>
<reference evidence="10 11" key="1">
    <citation type="journal article" date="2019" name="Int. J. Syst. Evol. Microbiol.">
        <title>The Global Catalogue of Microorganisms (GCM) 10K type strain sequencing project: providing services to taxonomists for standard genome sequencing and annotation.</title>
        <authorList>
            <consortium name="The Broad Institute Genomics Platform"/>
            <consortium name="The Broad Institute Genome Sequencing Center for Infectious Disease"/>
            <person name="Wu L."/>
            <person name="Ma J."/>
        </authorList>
    </citation>
    <scope>NUCLEOTIDE SEQUENCE [LARGE SCALE GENOMIC DNA]</scope>
    <source>
        <strain evidence="10 11">JCM 9383</strain>
    </source>
</reference>
<evidence type="ECO:0000256" key="3">
    <source>
        <dbReference type="ARBA" id="ARBA00022448"/>
    </source>
</evidence>
<dbReference type="PANTHER" id="PTHR43271:SF2">
    <property type="entry name" value="BLL2771 PROTEIN"/>
    <property type="match status" value="1"/>
</dbReference>
<keyword evidence="3" id="KW-0813">Transport</keyword>
<keyword evidence="4" id="KW-1003">Cell membrane</keyword>
<feature type="transmembrane region" description="Helical" evidence="8">
    <location>
        <begin position="163"/>
        <end position="187"/>
    </location>
</feature>
<feature type="transmembrane region" description="Helical" evidence="8">
    <location>
        <begin position="251"/>
        <end position="276"/>
    </location>
</feature>
<proteinExistence type="inferred from homology"/>
<evidence type="ECO:0000256" key="6">
    <source>
        <dbReference type="ARBA" id="ARBA00022989"/>
    </source>
</evidence>
<gene>
    <name evidence="10" type="ORF">GCM10010470_24410</name>
</gene>
<comment type="subcellular location">
    <subcellularLocation>
        <location evidence="1">Cell membrane</location>
        <topology evidence="1">Multi-pass membrane protein</topology>
    </subcellularLocation>
</comment>
<keyword evidence="5 8" id="KW-0812">Transmembrane</keyword>
<evidence type="ECO:0000256" key="1">
    <source>
        <dbReference type="ARBA" id="ARBA00004651"/>
    </source>
</evidence>
<keyword evidence="7 8" id="KW-0472">Membrane</keyword>
<evidence type="ECO:0000313" key="10">
    <source>
        <dbReference type="EMBL" id="GAA2788888.1"/>
    </source>
</evidence>
<feature type="transmembrane region" description="Helical" evidence="8">
    <location>
        <begin position="218"/>
        <end position="239"/>
    </location>
</feature>
<evidence type="ECO:0000256" key="7">
    <source>
        <dbReference type="ARBA" id="ARBA00023136"/>
    </source>
</evidence>
<evidence type="ECO:0000313" key="11">
    <source>
        <dbReference type="Proteomes" id="UP001500979"/>
    </source>
</evidence>
<feature type="transmembrane region" description="Helical" evidence="8">
    <location>
        <begin position="346"/>
        <end position="369"/>
    </location>
</feature>